<dbReference type="PROSITE" id="PS00211">
    <property type="entry name" value="ABC_TRANSPORTER_1"/>
    <property type="match status" value="1"/>
</dbReference>
<accession>A0A081C2Z7</accession>
<dbReference type="GO" id="GO:0005524">
    <property type="term" value="F:ATP binding"/>
    <property type="evidence" value="ECO:0007669"/>
    <property type="project" value="UniProtKB-KW"/>
</dbReference>
<protein>
    <submittedName>
        <fullName evidence="11">ABC transporter related protein</fullName>
    </submittedName>
</protein>
<dbReference type="InterPro" id="IPR003593">
    <property type="entry name" value="AAA+_ATPase"/>
</dbReference>
<dbReference type="PANTHER" id="PTHR43790">
    <property type="entry name" value="CARBOHYDRATE TRANSPORT ATP-BINDING PROTEIN MG119-RELATED"/>
    <property type="match status" value="1"/>
</dbReference>
<dbReference type="Gene3D" id="3.40.50.300">
    <property type="entry name" value="P-loop containing nucleotide triphosphate hydrolases"/>
    <property type="match status" value="2"/>
</dbReference>
<keyword evidence="12" id="KW-1185">Reference proteome</keyword>
<dbReference type="InterPro" id="IPR027417">
    <property type="entry name" value="P-loop_NTPase"/>
</dbReference>
<dbReference type="HOGENOM" id="CLU_000604_92_3_0"/>
<proteinExistence type="predicted"/>
<name>A0A081C2Z7_VECG1</name>
<comment type="subcellular location">
    <subcellularLocation>
        <location evidence="1">Cell membrane</location>
        <topology evidence="1">Peripheral membrane protein</topology>
    </subcellularLocation>
</comment>
<organism evidence="11">
    <name type="scientific">Vecturithrix granuli</name>
    <dbReference type="NCBI Taxonomy" id="1499967"/>
    <lineage>
        <taxon>Bacteria</taxon>
        <taxon>Candidatus Moduliflexota</taxon>
        <taxon>Candidatus Vecturitrichia</taxon>
        <taxon>Candidatus Vecturitrichales</taxon>
        <taxon>Candidatus Vecturitrichaceae</taxon>
        <taxon>Candidatus Vecturithrix</taxon>
    </lineage>
</organism>
<dbReference type="SMART" id="SM00382">
    <property type="entry name" value="AAA"/>
    <property type="match status" value="2"/>
</dbReference>
<dbReference type="AlphaFoldDB" id="A0A081C2Z7"/>
<keyword evidence="7" id="KW-0067">ATP-binding</keyword>
<dbReference type="InterPro" id="IPR050107">
    <property type="entry name" value="ABC_carbohydrate_import_ATPase"/>
</dbReference>
<dbReference type="InterPro" id="IPR003439">
    <property type="entry name" value="ABC_transporter-like_ATP-bd"/>
</dbReference>
<keyword evidence="5" id="KW-0677">Repeat</keyword>
<evidence type="ECO:0000313" key="11">
    <source>
        <dbReference type="EMBL" id="GAK58952.1"/>
    </source>
</evidence>
<dbReference type="CDD" id="cd03216">
    <property type="entry name" value="ABC_Carb_Monos_I"/>
    <property type="match status" value="1"/>
</dbReference>
<evidence type="ECO:0000256" key="6">
    <source>
        <dbReference type="ARBA" id="ARBA00022741"/>
    </source>
</evidence>
<dbReference type="Proteomes" id="UP000030661">
    <property type="component" value="Unassembled WGS sequence"/>
</dbReference>
<evidence type="ECO:0000256" key="7">
    <source>
        <dbReference type="ARBA" id="ARBA00022840"/>
    </source>
</evidence>
<keyword evidence="2" id="KW-0813">Transport</keyword>
<dbReference type="FunFam" id="3.40.50.300:FF:000127">
    <property type="entry name" value="Ribose import ATP-binding protein RbsA"/>
    <property type="match status" value="1"/>
</dbReference>
<dbReference type="eggNOG" id="COG1129">
    <property type="taxonomic scope" value="Bacteria"/>
</dbReference>
<dbReference type="GO" id="GO:0016887">
    <property type="term" value="F:ATP hydrolysis activity"/>
    <property type="evidence" value="ECO:0007669"/>
    <property type="project" value="InterPro"/>
</dbReference>
<evidence type="ECO:0000313" key="12">
    <source>
        <dbReference type="Proteomes" id="UP000030661"/>
    </source>
</evidence>
<dbReference type="CDD" id="cd03215">
    <property type="entry name" value="ABC_Carb_Monos_II"/>
    <property type="match status" value="1"/>
</dbReference>
<gene>
    <name evidence="11" type="ORF">U27_05927</name>
</gene>
<dbReference type="PROSITE" id="PS50893">
    <property type="entry name" value="ABC_TRANSPORTER_2"/>
    <property type="match status" value="2"/>
</dbReference>
<feature type="domain" description="ABC transporter" evidence="10">
    <location>
        <begin position="254"/>
        <end position="497"/>
    </location>
</feature>
<keyword evidence="6" id="KW-0547">Nucleotide-binding</keyword>
<evidence type="ECO:0000256" key="8">
    <source>
        <dbReference type="ARBA" id="ARBA00022967"/>
    </source>
</evidence>
<dbReference type="InterPro" id="IPR017871">
    <property type="entry name" value="ABC_transporter-like_CS"/>
</dbReference>
<keyword evidence="8" id="KW-1278">Translocase</keyword>
<dbReference type="SUPFAM" id="SSF52540">
    <property type="entry name" value="P-loop containing nucleoside triphosphate hydrolases"/>
    <property type="match status" value="2"/>
</dbReference>
<evidence type="ECO:0000256" key="4">
    <source>
        <dbReference type="ARBA" id="ARBA00022597"/>
    </source>
</evidence>
<evidence type="ECO:0000256" key="1">
    <source>
        <dbReference type="ARBA" id="ARBA00004202"/>
    </source>
</evidence>
<dbReference type="GO" id="GO:0005886">
    <property type="term" value="C:plasma membrane"/>
    <property type="evidence" value="ECO:0007669"/>
    <property type="project" value="UniProtKB-SubCell"/>
</dbReference>
<evidence type="ECO:0000256" key="3">
    <source>
        <dbReference type="ARBA" id="ARBA00022475"/>
    </source>
</evidence>
<dbReference type="PANTHER" id="PTHR43790:SF3">
    <property type="entry name" value="D-ALLOSE IMPORT ATP-BINDING PROTEIN ALSA-RELATED"/>
    <property type="match status" value="1"/>
</dbReference>
<evidence type="ECO:0000256" key="2">
    <source>
        <dbReference type="ARBA" id="ARBA00022448"/>
    </source>
</evidence>
<dbReference type="EMBL" id="DF820469">
    <property type="protein sequence ID" value="GAK58952.1"/>
    <property type="molecule type" value="Genomic_DNA"/>
</dbReference>
<evidence type="ECO:0000256" key="5">
    <source>
        <dbReference type="ARBA" id="ARBA00022737"/>
    </source>
</evidence>
<dbReference type="STRING" id="1499967.U27_05927"/>
<sequence length="498" mass="55604">MLQQEVVRLENIVKSFPGVKALQNVHLCVQAGEIHGLVGENGAGKSTLIKILMGVYQRDAGEIYIQGQKVEIKDPIQAKEYGLGAVYQDVTLAQHLSVGENFFLGRLPRTNLGLIDWKTVYQVTQETLEELNLHIDPRTLVKDLPTAEQEMIAIAKTVHDKSKLIIFDEPTALLTNEETEELFQLIGKLKADGLGIIYISHRLEEIFEICDTVTVLRDGVWVNSLPTAETDEDALIRMMVGRTIEEMYAIQHVERGEKALEVKNLTKRGRFENITFDLYKGEILGLFGLVGSGRTDIVKCIFGAEEYTAGEIWIGGKKTTITSPVEGIQHGIGLLPEDRKGQGLALSLSVTINVNLASYEEISRLNFVDLRQEKARAEQYVSSLQIKTPSIQQRVINLSGGNQQKIVIARWLCRASEVLIFDEPTVGVDVGAKVEIYKLIEELLQQHYAIIMISSYLPEIIGISDRLLVIHEGQITGMLNRSEYNEEKILKLASGILN</sequence>
<reference evidence="11" key="1">
    <citation type="journal article" date="2015" name="PeerJ">
        <title>First genomic representation of candidate bacterial phylum KSB3 points to enhanced environmental sensing as a trigger of wastewater bulking.</title>
        <authorList>
            <person name="Sekiguchi Y."/>
            <person name="Ohashi A."/>
            <person name="Parks D.H."/>
            <person name="Yamauchi T."/>
            <person name="Tyson G.W."/>
            <person name="Hugenholtz P."/>
        </authorList>
    </citation>
    <scope>NUCLEOTIDE SEQUENCE [LARGE SCALE GENOMIC DNA]</scope>
</reference>
<keyword evidence="3" id="KW-1003">Cell membrane</keyword>
<dbReference type="Pfam" id="PF00005">
    <property type="entry name" value="ABC_tran"/>
    <property type="match status" value="2"/>
</dbReference>
<feature type="domain" description="ABC transporter" evidence="10">
    <location>
        <begin position="7"/>
        <end position="243"/>
    </location>
</feature>
<evidence type="ECO:0000256" key="9">
    <source>
        <dbReference type="ARBA" id="ARBA00023136"/>
    </source>
</evidence>
<keyword evidence="9" id="KW-0472">Membrane</keyword>
<keyword evidence="4" id="KW-0762">Sugar transport</keyword>
<evidence type="ECO:0000259" key="10">
    <source>
        <dbReference type="PROSITE" id="PS50893"/>
    </source>
</evidence>